<dbReference type="Gene3D" id="3.30.70.80">
    <property type="entry name" value="Peptidase S8 propeptide/proteinase inhibitor I9"/>
    <property type="match status" value="1"/>
</dbReference>
<dbReference type="EMBL" id="CAJGYO010000017">
    <property type="protein sequence ID" value="CAD6333725.1"/>
    <property type="molecule type" value="Genomic_DNA"/>
</dbReference>
<feature type="domain" description="GRF-type" evidence="7">
    <location>
        <begin position="716"/>
        <end position="765"/>
    </location>
</feature>
<feature type="chain" id="PRO_5032304928" description="GRF-type domain-containing protein" evidence="6">
    <location>
        <begin position="33"/>
        <end position="853"/>
    </location>
</feature>
<dbReference type="GO" id="GO:0047372">
    <property type="term" value="F:monoacylglycerol lipase activity"/>
    <property type="evidence" value="ECO:0007669"/>
    <property type="project" value="TreeGrafter"/>
</dbReference>
<comment type="caution">
    <text evidence="8">The sequence shown here is derived from an EMBL/GenBank/DDBJ whole genome shotgun (WGS) entry which is preliminary data.</text>
</comment>
<dbReference type="InterPro" id="IPR010666">
    <property type="entry name" value="Znf_GRF"/>
</dbReference>
<keyword evidence="6" id="KW-0732">Signal</keyword>
<dbReference type="Proteomes" id="UP000604825">
    <property type="component" value="Unassembled WGS sequence"/>
</dbReference>
<dbReference type="InterPro" id="IPR010259">
    <property type="entry name" value="S8pro/Inhibitor_I9"/>
</dbReference>
<name>A0A811RUZ1_9POAL</name>
<evidence type="ECO:0000256" key="3">
    <source>
        <dbReference type="ARBA" id="ARBA00022771"/>
    </source>
</evidence>
<evidence type="ECO:0000256" key="2">
    <source>
        <dbReference type="ARBA" id="ARBA00022723"/>
    </source>
</evidence>
<dbReference type="SUPFAM" id="SSF53474">
    <property type="entry name" value="alpha/beta-Hydrolases"/>
    <property type="match status" value="1"/>
</dbReference>
<evidence type="ECO:0000256" key="5">
    <source>
        <dbReference type="PROSITE-ProRule" id="PRU01343"/>
    </source>
</evidence>
<dbReference type="GO" id="GO:0034338">
    <property type="term" value="F:short-chain carboxylesterase activity"/>
    <property type="evidence" value="ECO:0007669"/>
    <property type="project" value="TreeGrafter"/>
</dbReference>
<dbReference type="InterPro" id="IPR000073">
    <property type="entry name" value="AB_hydrolase_1"/>
</dbReference>
<evidence type="ECO:0000256" key="1">
    <source>
        <dbReference type="ARBA" id="ARBA00010884"/>
    </source>
</evidence>
<dbReference type="GO" id="GO:0008270">
    <property type="term" value="F:zinc ion binding"/>
    <property type="evidence" value="ECO:0007669"/>
    <property type="project" value="UniProtKB-KW"/>
</dbReference>
<reference evidence="8" key="1">
    <citation type="submission" date="2020-10" db="EMBL/GenBank/DDBJ databases">
        <authorList>
            <person name="Han B."/>
            <person name="Lu T."/>
            <person name="Zhao Q."/>
            <person name="Huang X."/>
            <person name="Zhao Y."/>
        </authorList>
    </citation>
    <scope>NUCLEOTIDE SEQUENCE</scope>
</reference>
<keyword evidence="2" id="KW-0479">Metal-binding</keyword>
<dbReference type="PROSITE" id="PS51999">
    <property type="entry name" value="ZF_GRF"/>
    <property type="match status" value="1"/>
</dbReference>
<dbReference type="AlphaFoldDB" id="A0A811RUZ1"/>
<evidence type="ECO:0000256" key="6">
    <source>
        <dbReference type="SAM" id="SignalP"/>
    </source>
</evidence>
<dbReference type="FunFam" id="3.40.50.1820:FF:000071">
    <property type="entry name" value="Embryogenesis-associated protein EMB8"/>
    <property type="match status" value="1"/>
</dbReference>
<dbReference type="PANTHER" id="PTHR10794">
    <property type="entry name" value="ABHYDROLASE DOMAIN-CONTAINING PROTEIN"/>
    <property type="match status" value="1"/>
</dbReference>
<accession>A0A811RUZ1</accession>
<dbReference type="Gene3D" id="3.40.50.1820">
    <property type="entry name" value="alpha/beta hydrolase"/>
    <property type="match status" value="1"/>
</dbReference>
<keyword evidence="3 5" id="KW-0863">Zinc-finger</keyword>
<dbReference type="Pfam" id="PF00561">
    <property type="entry name" value="Abhydrolase_1"/>
    <property type="match status" value="1"/>
</dbReference>
<dbReference type="PANTHER" id="PTHR10794:SF57">
    <property type="entry name" value="OS05G0432600 PROTEIN"/>
    <property type="match status" value="1"/>
</dbReference>
<evidence type="ECO:0000259" key="7">
    <source>
        <dbReference type="PROSITE" id="PS51999"/>
    </source>
</evidence>
<protein>
    <recommendedName>
        <fullName evidence="7">GRF-type domain-containing protein</fullName>
    </recommendedName>
</protein>
<organism evidence="8 9">
    <name type="scientific">Miscanthus lutarioriparius</name>
    <dbReference type="NCBI Taxonomy" id="422564"/>
    <lineage>
        <taxon>Eukaryota</taxon>
        <taxon>Viridiplantae</taxon>
        <taxon>Streptophyta</taxon>
        <taxon>Embryophyta</taxon>
        <taxon>Tracheophyta</taxon>
        <taxon>Spermatophyta</taxon>
        <taxon>Magnoliopsida</taxon>
        <taxon>Liliopsida</taxon>
        <taxon>Poales</taxon>
        <taxon>Poaceae</taxon>
        <taxon>PACMAD clade</taxon>
        <taxon>Panicoideae</taxon>
        <taxon>Andropogonodae</taxon>
        <taxon>Andropogoneae</taxon>
        <taxon>Saccharinae</taxon>
        <taxon>Miscanthus</taxon>
    </lineage>
</organism>
<evidence type="ECO:0000313" key="9">
    <source>
        <dbReference type="Proteomes" id="UP000604825"/>
    </source>
</evidence>
<comment type="similarity">
    <text evidence="1">Belongs to the AB hydrolase superfamily. AB hydrolase 4 family.</text>
</comment>
<dbReference type="OrthoDB" id="247542at2759"/>
<evidence type="ECO:0000313" key="8">
    <source>
        <dbReference type="EMBL" id="CAD6333725.1"/>
    </source>
</evidence>
<dbReference type="InterPro" id="IPR050960">
    <property type="entry name" value="AB_hydrolase_4_sf"/>
</dbReference>
<gene>
    <name evidence="8" type="ORF">NCGR_LOCUS57823</name>
</gene>
<feature type="signal peptide" evidence="6">
    <location>
        <begin position="1"/>
        <end position="32"/>
    </location>
</feature>
<evidence type="ECO:0000256" key="4">
    <source>
        <dbReference type="ARBA" id="ARBA00022833"/>
    </source>
</evidence>
<dbReference type="InterPro" id="IPR037045">
    <property type="entry name" value="S8pro/Inhibitor_I9_sf"/>
</dbReference>
<dbReference type="Pfam" id="PF05922">
    <property type="entry name" value="Inhibitor_I9"/>
    <property type="match status" value="1"/>
</dbReference>
<sequence length="853" mass="94269">MAMKKTSSQLRQLSNPHLILLFLTAAAAAAMAAEPEKQAAPAAQETAVHIVYVDRPEDADPEEFHLRTLTPVLGSEQKARDAVLYHYKTAASGFSAKLTPQQVEDLKKQPGVLQVVPSQTYQLHGPVSHRLARPFRLQRRNGSRVCPSLPNRSAAARSTSSIGDDLSVSIPQPKLMEAAVSSSAGESAGELLLRAAALVPWTRYALAAALLYRFLELHFLGDLLRGLRVSLTFHPESQVYHRVASRCRSLHGRQLYTVRDGGTIALDWLLASDLEAGDVGTCDGTISKDDSTPLLVVIPGLTSDSSAAYVKHLVFFMAIKGWNVVVSNHRGLGGISITSDCFYNAGWTEDMREVVNFLHQEYPKAPLFTVGTSIGANIVVKYLGEEGENTPVAGAASICSPWDLLVTNRFISRKLVQRCYDRALAIGLKGYAKLHQPVLARLANWEAITSSHSIQEFDHHATCVVAKYETVDTFYRKCSSANYISNVSVPLLCISALDDPLCTREAIPWDECRANKNIVLATTPNGGHLAFFEGLTARKLWWVRPVSEFLCALHDGPYMHQQKAQEHDLHSSLESSIDKSPYVNFMEDGMVAAVTNDGPNNGDSLHNEIFGEIELNDSMVDQHVQQNQNTGAIKNESYSWVDDKNSSEGNAMTVQAHGGSQEQREEPYANKICEAIDPVKKSINQLCRSQGRFDWSVHEDHGAIGPFLLAEPTPLCYCGLPAFVKQLRHPASAGRAFYCCQLKRRPPTLDAYLEGCNFYQWIDGDEMFEPLIMLFPYDPWKSVPYAEYVRWVAPPPNPPEMTEAEKVDAALRRLANPPRCHCGVSARLTTLSQRGAFTAFYRCGLPDYSVPIL</sequence>
<proteinExistence type="inferred from homology"/>
<keyword evidence="9" id="KW-1185">Reference proteome</keyword>
<dbReference type="InterPro" id="IPR029058">
    <property type="entry name" value="AB_hydrolase_fold"/>
</dbReference>
<dbReference type="Pfam" id="PF06839">
    <property type="entry name" value="Zn_ribbon_GRF"/>
    <property type="match status" value="1"/>
</dbReference>
<keyword evidence="4" id="KW-0862">Zinc</keyword>